<gene>
    <name evidence="1" type="ordered locus">Sbal195_1458</name>
</gene>
<dbReference type="InterPro" id="IPR009776">
    <property type="entry name" value="Spore_0_M"/>
</dbReference>
<dbReference type="Pfam" id="PF07070">
    <property type="entry name" value="Spo0M"/>
    <property type="match status" value="1"/>
</dbReference>
<accession>A9KUI2</accession>
<reference evidence="1 2" key="1">
    <citation type="submission" date="2007-11" db="EMBL/GenBank/DDBJ databases">
        <title>Complete sequence of chromosome of Shewanella baltica OS195.</title>
        <authorList>
            <consortium name="US DOE Joint Genome Institute"/>
            <person name="Copeland A."/>
            <person name="Lucas S."/>
            <person name="Lapidus A."/>
            <person name="Barry K."/>
            <person name="Glavina del Rio T."/>
            <person name="Dalin E."/>
            <person name="Tice H."/>
            <person name="Pitluck S."/>
            <person name="Chain P."/>
            <person name="Malfatti S."/>
            <person name="Shin M."/>
            <person name="Vergez L."/>
            <person name="Schmutz J."/>
            <person name="Larimer F."/>
            <person name="Land M."/>
            <person name="Hauser L."/>
            <person name="Kyrpides N."/>
            <person name="Kim E."/>
            <person name="Brettar I."/>
            <person name="Rodrigues J."/>
            <person name="Konstantinidis K."/>
            <person name="Klappenbach J."/>
            <person name="Hofle M."/>
            <person name="Tiedje J."/>
            <person name="Richardson P."/>
        </authorList>
    </citation>
    <scope>NUCLEOTIDE SEQUENCE [LARGE SCALE GENOMIC DNA]</scope>
    <source>
        <strain evidence="1 2">OS195</strain>
    </source>
</reference>
<protein>
    <submittedName>
        <fullName evidence="1">SpoOM family protein</fullName>
    </submittedName>
</protein>
<evidence type="ECO:0000313" key="1">
    <source>
        <dbReference type="EMBL" id="ABX48631.1"/>
    </source>
</evidence>
<dbReference type="PANTHER" id="PTHR40053">
    <property type="entry name" value="SPORULATION-CONTROL PROTEIN SPO0M"/>
    <property type="match status" value="1"/>
</dbReference>
<dbReference type="RefSeq" id="WP_006085223.1">
    <property type="nucleotide sequence ID" value="NC_009997.1"/>
</dbReference>
<evidence type="ECO:0000313" key="2">
    <source>
        <dbReference type="Proteomes" id="UP000000770"/>
    </source>
</evidence>
<dbReference type="PANTHER" id="PTHR40053:SF1">
    <property type="entry name" value="SPORULATION-CONTROL PROTEIN SPO0M"/>
    <property type="match status" value="1"/>
</dbReference>
<sequence length="246" mass="27386">MFKKMLASVGIGGASVDTLLEDNRLLPGQMFNATIVVKGGNVAQRISGLDLALMTKVKVSTDNGDYFKNHKLATWRLSDSFEIQAGEVRNIPFSGKLHPETPFTQLPVRNNQCQVWLQTGVDIDSAIDPSDTDVLVVMPTPVLEHVLNAMFSMGYVLYKADVEQGFLNTRAFRSTSGCYQEFEFKPRNLGLNTIREIEISVVCEAEQTHLLLELDRAFRGDGYLYFTLANNASASQVLEVFKANIR</sequence>
<name>A9KUI2_SHEB9</name>
<dbReference type="Proteomes" id="UP000000770">
    <property type="component" value="Chromosome"/>
</dbReference>
<organism evidence="1 2">
    <name type="scientific">Shewanella baltica (strain OS195)</name>
    <dbReference type="NCBI Taxonomy" id="399599"/>
    <lineage>
        <taxon>Bacteria</taxon>
        <taxon>Pseudomonadati</taxon>
        <taxon>Pseudomonadota</taxon>
        <taxon>Gammaproteobacteria</taxon>
        <taxon>Alteromonadales</taxon>
        <taxon>Shewanellaceae</taxon>
        <taxon>Shewanella</taxon>
    </lineage>
</organism>
<proteinExistence type="predicted"/>
<dbReference type="GeneID" id="11771708"/>
<dbReference type="KEGG" id="sbn:Sbal195_1458"/>
<dbReference type="EMBL" id="CP000891">
    <property type="protein sequence ID" value="ABX48631.1"/>
    <property type="molecule type" value="Genomic_DNA"/>
</dbReference>
<dbReference type="HOGENOM" id="CLU_057336_1_1_6"/>
<dbReference type="AlphaFoldDB" id="A9KUI2"/>